<dbReference type="Proteomes" id="UP000198619">
    <property type="component" value="Unassembled WGS sequence"/>
</dbReference>
<dbReference type="RefSeq" id="WP_177199321.1">
    <property type="nucleotide sequence ID" value="NZ_FOKI01000006.1"/>
</dbReference>
<evidence type="ECO:0000313" key="2">
    <source>
        <dbReference type="EMBL" id="SFA93569.1"/>
    </source>
</evidence>
<proteinExistence type="predicted"/>
<dbReference type="Pfam" id="PF13472">
    <property type="entry name" value="Lipase_GDSL_2"/>
    <property type="match status" value="1"/>
</dbReference>
<dbReference type="SUPFAM" id="SSF52266">
    <property type="entry name" value="SGNH hydrolase"/>
    <property type="match status" value="1"/>
</dbReference>
<keyword evidence="3" id="KW-1185">Reference proteome</keyword>
<dbReference type="AlphaFoldDB" id="A0A1I0WXW9"/>
<name>A0A1I0WXW9_9CLOT</name>
<dbReference type="InterPro" id="IPR013830">
    <property type="entry name" value="SGNH_hydro"/>
</dbReference>
<gene>
    <name evidence="2" type="ORF">SAMN04488528_1006162</name>
</gene>
<reference evidence="2 3" key="1">
    <citation type="submission" date="2016-10" db="EMBL/GenBank/DDBJ databases">
        <authorList>
            <person name="de Groot N.N."/>
        </authorList>
    </citation>
    <scope>NUCLEOTIDE SEQUENCE [LARGE SCALE GENOMIC DNA]</scope>
    <source>
        <strain evidence="2 3">DSM 12271</strain>
    </source>
</reference>
<dbReference type="STRING" id="84698.SAMN04488528_1006162"/>
<dbReference type="EMBL" id="FOKI01000006">
    <property type="protein sequence ID" value="SFA93569.1"/>
    <property type="molecule type" value="Genomic_DNA"/>
</dbReference>
<accession>A0A1I0WXW9</accession>
<dbReference type="PANTHER" id="PTHR30383">
    <property type="entry name" value="THIOESTERASE 1/PROTEASE 1/LYSOPHOSPHOLIPASE L1"/>
    <property type="match status" value="1"/>
</dbReference>
<feature type="domain" description="SGNH hydrolase-type esterase" evidence="1">
    <location>
        <begin position="6"/>
        <end position="180"/>
    </location>
</feature>
<organism evidence="2 3">
    <name type="scientific">Clostridium frigidicarnis</name>
    <dbReference type="NCBI Taxonomy" id="84698"/>
    <lineage>
        <taxon>Bacteria</taxon>
        <taxon>Bacillati</taxon>
        <taxon>Bacillota</taxon>
        <taxon>Clostridia</taxon>
        <taxon>Eubacteriales</taxon>
        <taxon>Clostridiaceae</taxon>
        <taxon>Clostridium</taxon>
    </lineage>
</organism>
<dbReference type="Gene3D" id="3.40.50.1110">
    <property type="entry name" value="SGNH hydrolase"/>
    <property type="match status" value="1"/>
</dbReference>
<dbReference type="InterPro" id="IPR036514">
    <property type="entry name" value="SGNH_hydro_sf"/>
</dbReference>
<sequence length="197" mass="22355">MKKIICIGDSLTTGFGVHRNESWFHIVKQTLPDFEFINKGTNGDTTTGILSRFYTDVISNNPDTVLLMAGSNDFLSGKSVEFVMDNLKLMIKDLKYNNIDFIIGIPTEIVGTMAKVSWSPYVDYSILNSSVYCYKNILSKYCIEHNIPHVNFYNIINTALKTHKENDLFIDGLHPTSYGHCLMAKELLNILDNKRSN</sequence>
<dbReference type="InterPro" id="IPR051532">
    <property type="entry name" value="Ester_Hydrolysis_Enzymes"/>
</dbReference>
<dbReference type="GO" id="GO:0004622">
    <property type="term" value="F:phosphatidylcholine lysophospholipase activity"/>
    <property type="evidence" value="ECO:0007669"/>
    <property type="project" value="TreeGrafter"/>
</dbReference>
<dbReference type="PANTHER" id="PTHR30383:SF5">
    <property type="entry name" value="SGNH HYDROLASE-TYPE ESTERASE DOMAIN-CONTAINING PROTEIN"/>
    <property type="match status" value="1"/>
</dbReference>
<evidence type="ECO:0000313" key="3">
    <source>
        <dbReference type="Proteomes" id="UP000198619"/>
    </source>
</evidence>
<protein>
    <submittedName>
        <fullName evidence="2">Lysophospholipase L1</fullName>
    </submittedName>
</protein>
<evidence type="ECO:0000259" key="1">
    <source>
        <dbReference type="Pfam" id="PF13472"/>
    </source>
</evidence>